<sequence>MATLYACDKCEYRTTRKSSYNKHMTSLKHKNRENNIGGFGCELCSKQYKYSSGLANHKKKCLISSTMEEQSKQIKNLCELLEKSVAQNAETLNKIIPNITNNIGKMTINVFLKDHCKDAMNFGDFVENIKYTLDDLYYTMDNGYERGISNVFVKSLTEMPASERPIYCSDKKRLQFYVKDDDEWGKDQDNINIKKGIDHITRKQISAIKTWEDANPGWDDNSELTDEYLCIVKTIMFNDDTSNEQIQKQIGSESEWPKDILLIN</sequence>
<feature type="domain" description="C2H2-type" evidence="1">
    <location>
        <begin position="39"/>
        <end position="70"/>
    </location>
</feature>
<dbReference type="AlphaFoldDB" id="A0A6C0BYD4"/>
<reference evidence="2" key="1">
    <citation type="journal article" date="2020" name="Nature">
        <title>Giant virus diversity and host interactions through global metagenomics.</title>
        <authorList>
            <person name="Schulz F."/>
            <person name="Roux S."/>
            <person name="Paez-Espino D."/>
            <person name="Jungbluth S."/>
            <person name="Walsh D.A."/>
            <person name="Denef V.J."/>
            <person name="McMahon K.D."/>
            <person name="Konstantinidis K.T."/>
            <person name="Eloe-Fadrosh E.A."/>
            <person name="Kyrpides N.C."/>
            <person name="Woyke T."/>
        </authorList>
    </citation>
    <scope>NUCLEOTIDE SEQUENCE</scope>
    <source>
        <strain evidence="2">GVMAG-M-3300020166-18</strain>
    </source>
</reference>
<proteinExistence type="predicted"/>
<dbReference type="InterPro" id="IPR036236">
    <property type="entry name" value="Znf_C2H2_sf"/>
</dbReference>
<dbReference type="PROSITE" id="PS50157">
    <property type="entry name" value="ZINC_FINGER_C2H2_2"/>
    <property type="match status" value="2"/>
</dbReference>
<protein>
    <recommendedName>
        <fullName evidence="1">C2H2-type domain-containing protein</fullName>
    </recommendedName>
</protein>
<evidence type="ECO:0000259" key="1">
    <source>
        <dbReference type="PROSITE" id="PS50157"/>
    </source>
</evidence>
<name>A0A6C0BYD4_9ZZZZ</name>
<feature type="domain" description="C2H2-type" evidence="1">
    <location>
        <begin position="5"/>
        <end position="34"/>
    </location>
</feature>
<accession>A0A6C0BYD4</accession>
<dbReference type="EMBL" id="MN739271">
    <property type="protein sequence ID" value="QHS96283.1"/>
    <property type="molecule type" value="Genomic_DNA"/>
</dbReference>
<evidence type="ECO:0000313" key="2">
    <source>
        <dbReference type="EMBL" id="QHS96283.1"/>
    </source>
</evidence>
<dbReference type="SUPFAM" id="SSF57667">
    <property type="entry name" value="beta-beta-alpha zinc fingers"/>
    <property type="match status" value="1"/>
</dbReference>
<dbReference type="Gene3D" id="3.30.160.60">
    <property type="entry name" value="Classic Zinc Finger"/>
    <property type="match status" value="1"/>
</dbReference>
<organism evidence="2">
    <name type="scientific">viral metagenome</name>
    <dbReference type="NCBI Taxonomy" id="1070528"/>
    <lineage>
        <taxon>unclassified sequences</taxon>
        <taxon>metagenomes</taxon>
        <taxon>organismal metagenomes</taxon>
    </lineage>
</organism>
<dbReference type="SMART" id="SM00355">
    <property type="entry name" value="ZnF_C2H2"/>
    <property type="match status" value="2"/>
</dbReference>
<dbReference type="InterPro" id="IPR013087">
    <property type="entry name" value="Znf_C2H2_type"/>
</dbReference>